<dbReference type="CDD" id="cd01038">
    <property type="entry name" value="Endonuclease_DUF559"/>
    <property type="match status" value="1"/>
</dbReference>
<dbReference type="EMBL" id="ANNX02000042">
    <property type="protein sequence ID" value="KYC38376.1"/>
    <property type="molecule type" value="Genomic_DNA"/>
</dbReference>
<protein>
    <submittedName>
        <fullName evidence="2">Restriction endonuclease</fullName>
    </submittedName>
</protein>
<dbReference type="AlphaFoldDB" id="A0A139X131"/>
<keyword evidence="3" id="KW-1185">Reference proteome</keyword>
<accession>A0A139X131</accession>
<dbReference type="GO" id="GO:0004519">
    <property type="term" value="F:endonuclease activity"/>
    <property type="evidence" value="ECO:0007669"/>
    <property type="project" value="UniProtKB-KW"/>
</dbReference>
<dbReference type="STRING" id="128403.WA1_39105"/>
<proteinExistence type="predicted"/>
<organism evidence="2 3">
    <name type="scientific">Scytonema hofmannii PCC 7110</name>
    <dbReference type="NCBI Taxonomy" id="128403"/>
    <lineage>
        <taxon>Bacteria</taxon>
        <taxon>Bacillati</taxon>
        <taxon>Cyanobacteriota</taxon>
        <taxon>Cyanophyceae</taxon>
        <taxon>Nostocales</taxon>
        <taxon>Scytonemataceae</taxon>
        <taxon>Scytonema</taxon>
    </lineage>
</organism>
<dbReference type="SUPFAM" id="SSF52980">
    <property type="entry name" value="Restriction endonuclease-like"/>
    <property type="match status" value="1"/>
</dbReference>
<dbReference type="InterPro" id="IPR047216">
    <property type="entry name" value="Endonuclease_DUF559_bact"/>
</dbReference>
<dbReference type="InterPro" id="IPR007569">
    <property type="entry name" value="DUF559"/>
</dbReference>
<keyword evidence="2" id="KW-0540">Nuclease</keyword>
<dbReference type="Gene3D" id="3.40.960.10">
    <property type="entry name" value="VSR Endonuclease"/>
    <property type="match status" value="1"/>
</dbReference>
<reference evidence="2 3" key="1">
    <citation type="journal article" date="2013" name="Genome Biol. Evol.">
        <title>Genomes of Stigonematalean cyanobacteria (subsection V) and the evolution of oxygenic photosynthesis from prokaryotes to plastids.</title>
        <authorList>
            <person name="Dagan T."/>
            <person name="Roettger M."/>
            <person name="Stucken K."/>
            <person name="Landan G."/>
            <person name="Koch R."/>
            <person name="Major P."/>
            <person name="Gould S.B."/>
            <person name="Goremykin V.V."/>
            <person name="Rippka R."/>
            <person name="Tandeau de Marsac N."/>
            <person name="Gugger M."/>
            <person name="Lockhart P.J."/>
            <person name="Allen J.F."/>
            <person name="Brune I."/>
            <person name="Maus I."/>
            <person name="Puhler A."/>
            <person name="Martin W.F."/>
        </authorList>
    </citation>
    <scope>NUCLEOTIDE SEQUENCE [LARGE SCALE GENOMIC DNA]</scope>
    <source>
        <strain evidence="2 3">PCC 7110</strain>
    </source>
</reference>
<name>A0A139X131_9CYAN</name>
<gene>
    <name evidence="2" type="ORF">WA1_39105</name>
</gene>
<evidence type="ECO:0000259" key="1">
    <source>
        <dbReference type="Pfam" id="PF04480"/>
    </source>
</evidence>
<feature type="domain" description="DUF559" evidence="1">
    <location>
        <begin position="16"/>
        <end position="120"/>
    </location>
</feature>
<keyword evidence="2" id="KW-0378">Hydrolase</keyword>
<dbReference type="PANTHER" id="PTHR38590:SF1">
    <property type="entry name" value="BLL0828 PROTEIN"/>
    <property type="match status" value="1"/>
</dbReference>
<sequence length="126" mass="14825">MSELAGSKRQIPNALLERARELRKQQTPAEELLWECLRNRRLLNTKFRRQHNIDRYIIDFYCHDKLLIIEVDGSIHDTQQAEDAIRENWLKANGFSVIRFRNEQILNHIEAVLNEIANAIDSVSSK</sequence>
<dbReference type="Proteomes" id="UP000076925">
    <property type="component" value="Unassembled WGS sequence"/>
</dbReference>
<keyword evidence="2" id="KW-0255">Endonuclease</keyword>
<dbReference type="Pfam" id="PF04480">
    <property type="entry name" value="DUF559"/>
    <property type="match status" value="1"/>
</dbReference>
<evidence type="ECO:0000313" key="2">
    <source>
        <dbReference type="EMBL" id="KYC38376.1"/>
    </source>
</evidence>
<dbReference type="InterPro" id="IPR011335">
    <property type="entry name" value="Restrct_endonuc-II-like"/>
</dbReference>
<dbReference type="PANTHER" id="PTHR38590">
    <property type="entry name" value="BLL0828 PROTEIN"/>
    <property type="match status" value="1"/>
</dbReference>
<evidence type="ECO:0000313" key="3">
    <source>
        <dbReference type="Proteomes" id="UP000076925"/>
    </source>
</evidence>
<comment type="caution">
    <text evidence="2">The sequence shown here is derived from an EMBL/GenBank/DDBJ whole genome shotgun (WGS) entry which is preliminary data.</text>
</comment>